<dbReference type="Gene3D" id="3.80.10.10">
    <property type="entry name" value="Ribonuclease Inhibitor"/>
    <property type="match status" value="1"/>
</dbReference>
<dbReference type="PROSITE" id="PS51450">
    <property type="entry name" value="LRR"/>
    <property type="match status" value="1"/>
</dbReference>
<keyword evidence="2" id="KW-1185">Reference proteome</keyword>
<comment type="caution">
    <text evidence="1">The sequence shown here is derived from an EMBL/GenBank/DDBJ whole genome shotgun (WGS) entry which is preliminary data.</text>
</comment>
<feature type="non-terminal residue" evidence="1">
    <location>
        <position position="139"/>
    </location>
</feature>
<proteinExistence type="predicted"/>
<organism evidence="1 2">
    <name type="scientific">Orchesella cincta</name>
    <name type="common">Springtail</name>
    <name type="synonym">Podura cincta</name>
    <dbReference type="NCBI Taxonomy" id="48709"/>
    <lineage>
        <taxon>Eukaryota</taxon>
        <taxon>Metazoa</taxon>
        <taxon>Ecdysozoa</taxon>
        <taxon>Arthropoda</taxon>
        <taxon>Hexapoda</taxon>
        <taxon>Collembola</taxon>
        <taxon>Entomobryomorpha</taxon>
        <taxon>Entomobryoidea</taxon>
        <taxon>Orchesellidae</taxon>
        <taxon>Orchesellinae</taxon>
        <taxon>Orchesella</taxon>
    </lineage>
</organism>
<keyword evidence="1" id="KW-0675">Receptor</keyword>
<dbReference type="Pfam" id="PF13855">
    <property type="entry name" value="LRR_8"/>
    <property type="match status" value="1"/>
</dbReference>
<feature type="non-terminal residue" evidence="1">
    <location>
        <position position="1"/>
    </location>
</feature>
<dbReference type="InterPro" id="IPR032675">
    <property type="entry name" value="LRR_dom_sf"/>
</dbReference>
<dbReference type="OrthoDB" id="676979at2759"/>
<dbReference type="EMBL" id="LJIJ01000066">
    <property type="protein sequence ID" value="ODN03701.1"/>
    <property type="molecule type" value="Genomic_DNA"/>
</dbReference>
<evidence type="ECO:0000313" key="2">
    <source>
        <dbReference type="Proteomes" id="UP000094527"/>
    </source>
</evidence>
<gene>
    <name evidence="1" type="ORF">Ocin01_03001</name>
</gene>
<dbReference type="InterPro" id="IPR001611">
    <property type="entry name" value="Leu-rich_rpt"/>
</dbReference>
<name>A0A1D2NEL7_ORCCI</name>
<dbReference type="SUPFAM" id="SSF52058">
    <property type="entry name" value="L domain-like"/>
    <property type="match status" value="1"/>
</dbReference>
<sequence>WPTVQRIDSSNEGTVTIDCDDDAEEESIKRNPWSFIKGLDLSEENLNSKIIKLEIRYCPSVKDGWSNLFKKVNLTGENILRFSFVTDDRSNSTKPADIPPNFFENMPNIEILNLGKNKLITIPKLSTLKNLQSINLRYS</sequence>
<dbReference type="AlphaFoldDB" id="A0A1D2NEL7"/>
<dbReference type="Proteomes" id="UP000094527">
    <property type="component" value="Unassembled WGS sequence"/>
</dbReference>
<evidence type="ECO:0000313" key="1">
    <source>
        <dbReference type="EMBL" id="ODN03701.1"/>
    </source>
</evidence>
<protein>
    <submittedName>
        <fullName evidence="1">Leucine-rich repeat-containing G-protein coupled receptor 5</fullName>
    </submittedName>
</protein>
<reference evidence="1 2" key="1">
    <citation type="journal article" date="2016" name="Genome Biol. Evol.">
        <title>Gene Family Evolution Reflects Adaptation to Soil Environmental Stressors in the Genome of the Collembolan Orchesella cincta.</title>
        <authorList>
            <person name="Faddeeva-Vakhrusheva A."/>
            <person name="Derks M.F."/>
            <person name="Anvar S.Y."/>
            <person name="Agamennone V."/>
            <person name="Suring W."/>
            <person name="Smit S."/>
            <person name="van Straalen N.M."/>
            <person name="Roelofs D."/>
        </authorList>
    </citation>
    <scope>NUCLEOTIDE SEQUENCE [LARGE SCALE GENOMIC DNA]</scope>
    <source>
        <tissue evidence="1">Mixed pool</tissue>
    </source>
</reference>
<accession>A0A1D2NEL7</accession>